<dbReference type="Pfam" id="PF04237">
    <property type="entry name" value="YjbR"/>
    <property type="match status" value="1"/>
</dbReference>
<reference evidence="1" key="1">
    <citation type="submission" date="2010-08" db="EMBL/GenBank/DDBJ databases">
        <authorList>
            <person name="Muzny D."/>
            <person name="Qin X."/>
            <person name="Buhay C."/>
            <person name="Dugan-Rocha S."/>
            <person name="Ding Y."/>
            <person name="Chen G."/>
            <person name="Hawes A."/>
            <person name="Holder M."/>
            <person name="Jhangiani S."/>
            <person name="Johnson A."/>
            <person name="Khan Z."/>
            <person name="Li Z."/>
            <person name="Liu W."/>
            <person name="Liu X."/>
            <person name="Perez L."/>
            <person name="Shen H."/>
            <person name="Wang Q."/>
            <person name="Watt J."/>
            <person name="Xi L."/>
            <person name="Xin Y."/>
            <person name="Zhou J."/>
            <person name="Deng J."/>
            <person name="Jiang H."/>
            <person name="Liu Y."/>
            <person name="Qu J."/>
            <person name="Song X.-Z."/>
            <person name="Zhang L."/>
            <person name="Villasana D."/>
            <person name="Johnson A."/>
            <person name="Liu J."/>
            <person name="Liyanage D."/>
            <person name="Lorensuhewa L."/>
            <person name="Robinson T."/>
            <person name="Song A."/>
            <person name="Song B.-B."/>
            <person name="Dinh H."/>
            <person name="Thornton R."/>
            <person name="Coyle M."/>
            <person name="Francisco L."/>
            <person name="Jackson L."/>
            <person name="Javaid M."/>
            <person name="Korchina V."/>
            <person name="Kovar C."/>
            <person name="Mata R."/>
            <person name="Mathew T."/>
            <person name="Ngo R."/>
            <person name="Nguyen L."/>
            <person name="Nguyen N."/>
            <person name="Okwuonu G."/>
            <person name="Ongeri F."/>
            <person name="Pham C."/>
            <person name="Simmons D."/>
            <person name="Wilczek-Boney K."/>
            <person name="Hale W."/>
            <person name="Jakkamsetti A."/>
            <person name="Pham P."/>
            <person name="Ruth R."/>
            <person name="San Lucas F."/>
            <person name="Warren J."/>
            <person name="Zhang J."/>
            <person name="Zhao Z."/>
            <person name="Zhou C."/>
            <person name="Zhu D."/>
            <person name="Lee S."/>
            <person name="Bess C."/>
            <person name="Blankenburg K."/>
            <person name="Forbes L."/>
            <person name="Fu Q."/>
            <person name="Gubbala S."/>
            <person name="Hirani K."/>
            <person name="Jayaseelan J.C."/>
            <person name="Lara F."/>
            <person name="Munidasa M."/>
            <person name="Palculict T."/>
            <person name="Patil S."/>
            <person name="Pu L.-L."/>
            <person name="Saada N."/>
            <person name="Tang L."/>
            <person name="Weissenberger G."/>
            <person name="Zhu Y."/>
            <person name="Hemphill L."/>
            <person name="Shang Y."/>
            <person name="Youmans B."/>
            <person name="Ayvaz T."/>
            <person name="Ross M."/>
            <person name="Santibanez J."/>
            <person name="Aqrawi P."/>
            <person name="Gross S."/>
            <person name="Joshi V."/>
            <person name="Fowler G."/>
            <person name="Nazareth L."/>
            <person name="Reid J."/>
            <person name="Worley K."/>
            <person name="Petrosino J."/>
            <person name="Highlander S."/>
            <person name="Gibbs R."/>
        </authorList>
    </citation>
    <scope>NUCLEOTIDE SEQUENCE [LARGE SCALE GENOMIC DNA]</scope>
    <source>
        <strain evidence="1">DSM 15272</strain>
    </source>
</reference>
<evidence type="ECO:0000313" key="2">
    <source>
        <dbReference type="Proteomes" id="UP000003111"/>
    </source>
</evidence>
<accession>E2SCZ4</accession>
<keyword evidence="2" id="KW-1185">Reference proteome</keyword>
<dbReference type="InterPro" id="IPR038056">
    <property type="entry name" value="YjbR-like_sf"/>
</dbReference>
<protein>
    <recommendedName>
        <fullName evidence="3">Phosphoribosylglycinamide formyltransferase</fullName>
    </recommendedName>
</protein>
<dbReference type="Proteomes" id="UP000003111">
    <property type="component" value="Unassembled WGS sequence"/>
</dbReference>
<dbReference type="eggNOG" id="COG3801">
    <property type="taxonomic scope" value="Bacteria"/>
</dbReference>
<organism evidence="1 2">
    <name type="scientific">Aeromicrobium marinum DSM 15272</name>
    <dbReference type="NCBI Taxonomy" id="585531"/>
    <lineage>
        <taxon>Bacteria</taxon>
        <taxon>Bacillati</taxon>
        <taxon>Actinomycetota</taxon>
        <taxon>Actinomycetes</taxon>
        <taxon>Propionibacteriales</taxon>
        <taxon>Nocardioidaceae</taxon>
        <taxon>Aeromicrobium</taxon>
    </lineage>
</organism>
<sequence length="120" mass="13163">MTVLVERVRALALALPEATERVSHGTAAWFIGRAPQFASFDDHHHGADHVAVWLAAPPGRQADLVAQDPARFFAPPYVGGRGWLGVRLDADTDWDEVADLMADAWQTVARPAQRRRADPS</sequence>
<dbReference type="Gene3D" id="3.90.1150.30">
    <property type="match status" value="1"/>
</dbReference>
<dbReference type="OrthoDB" id="8479417at2"/>
<name>E2SCZ4_9ACTN</name>
<evidence type="ECO:0008006" key="3">
    <source>
        <dbReference type="Google" id="ProtNLM"/>
    </source>
</evidence>
<dbReference type="AlphaFoldDB" id="E2SCZ4"/>
<dbReference type="RefSeq" id="WP_007077398.1">
    <property type="nucleotide sequence ID" value="NZ_CM001024.1"/>
</dbReference>
<dbReference type="SUPFAM" id="SSF142906">
    <property type="entry name" value="YjbR-like"/>
    <property type="match status" value="1"/>
</dbReference>
<dbReference type="HOGENOM" id="CLU_138549_2_0_11"/>
<dbReference type="STRING" id="585531.HMPREF0063_12306"/>
<proteinExistence type="predicted"/>
<comment type="caution">
    <text evidence="1">The sequence shown here is derived from an EMBL/GenBank/DDBJ whole genome shotgun (WGS) entry which is preliminary data.</text>
</comment>
<dbReference type="EMBL" id="ACLF03000006">
    <property type="protein sequence ID" value="EFQ83097.1"/>
    <property type="molecule type" value="Genomic_DNA"/>
</dbReference>
<dbReference type="InterPro" id="IPR058532">
    <property type="entry name" value="YjbR/MT2646/Rv2570-like"/>
</dbReference>
<gene>
    <name evidence="1" type="ORF">HMPREF0063_12306</name>
</gene>
<evidence type="ECO:0000313" key="1">
    <source>
        <dbReference type="EMBL" id="EFQ83097.1"/>
    </source>
</evidence>